<protein>
    <submittedName>
        <fullName evidence="2">Uncharacterized protein</fullName>
    </submittedName>
</protein>
<dbReference type="EMBL" id="MTHB01000241">
    <property type="protein sequence ID" value="OXC73791.1"/>
    <property type="molecule type" value="Genomic_DNA"/>
</dbReference>
<organism evidence="2 3">
    <name type="scientific">Caballeronia sordidicola</name>
    <name type="common">Burkholderia sordidicola</name>
    <dbReference type="NCBI Taxonomy" id="196367"/>
    <lineage>
        <taxon>Bacteria</taxon>
        <taxon>Pseudomonadati</taxon>
        <taxon>Pseudomonadota</taxon>
        <taxon>Betaproteobacteria</taxon>
        <taxon>Burkholderiales</taxon>
        <taxon>Burkholderiaceae</taxon>
        <taxon>Caballeronia</taxon>
    </lineage>
</organism>
<gene>
    <name evidence="2" type="ORF">BSU04_35160</name>
</gene>
<evidence type="ECO:0000256" key="1">
    <source>
        <dbReference type="SAM" id="MobiDB-lite"/>
    </source>
</evidence>
<dbReference type="Proteomes" id="UP000214720">
    <property type="component" value="Unassembled WGS sequence"/>
</dbReference>
<feature type="region of interest" description="Disordered" evidence="1">
    <location>
        <begin position="25"/>
        <end position="45"/>
    </location>
</feature>
<reference evidence="3" key="1">
    <citation type="submission" date="2017-01" db="EMBL/GenBank/DDBJ databases">
        <title>Genome Analysis of Deinococcus marmoris KOPRI26562.</title>
        <authorList>
            <person name="Kim J.H."/>
            <person name="Oh H.-M."/>
        </authorList>
    </citation>
    <scope>NUCLEOTIDE SEQUENCE [LARGE SCALE GENOMIC DNA]</scope>
    <source>
        <strain evidence="3">PAMC 26633</strain>
    </source>
</reference>
<evidence type="ECO:0000313" key="2">
    <source>
        <dbReference type="EMBL" id="OXC73791.1"/>
    </source>
</evidence>
<comment type="caution">
    <text evidence="2">The sequence shown here is derived from an EMBL/GenBank/DDBJ whole genome shotgun (WGS) entry which is preliminary data.</text>
</comment>
<dbReference type="AlphaFoldDB" id="A0A226WRH7"/>
<name>A0A226WRH7_CABSO</name>
<accession>A0A226WRH7</accession>
<proteinExistence type="predicted"/>
<sequence length="45" mass="5134">MQAHRNVLLDEHFTEARRAVWLSTKRGATPVRDAADARSSRTKAR</sequence>
<evidence type="ECO:0000313" key="3">
    <source>
        <dbReference type="Proteomes" id="UP000214720"/>
    </source>
</evidence>